<dbReference type="OrthoDB" id="337830at2"/>
<name>A0A2K8U548_9GAMM</name>
<dbReference type="SUPFAM" id="SSF51905">
    <property type="entry name" value="FAD/NAD(P)-binding domain"/>
    <property type="match status" value="1"/>
</dbReference>
<protein>
    <submittedName>
        <fullName evidence="2">Amine oxidase</fullName>
    </submittedName>
</protein>
<dbReference type="GO" id="GO:0016491">
    <property type="term" value="F:oxidoreductase activity"/>
    <property type="evidence" value="ECO:0007669"/>
    <property type="project" value="InterPro"/>
</dbReference>
<dbReference type="RefSeq" id="WP_100918494.1">
    <property type="nucleotide sequence ID" value="NZ_CP020370.1"/>
</dbReference>
<dbReference type="Gene3D" id="3.50.50.60">
    <property type="entry name" value="FAD/NAD(P)-binding domain"/>
    <property type="match status" value="1"/>
</dbReference>
<evidence type="ECO:0000259" key="1">
    <source>
        <dbReference type="Pfam" id="PF01593"/>
    </source>
</evidence>
<feature type="domain" description="Amine oxidase" evidence="1">
    <location>
        <begin position="12"/>
        <end position="407"/>
    </location>
</feature>
<dbReference type="InterPro" id="IPR002937">
    <property type="entry name" value="Amino_oxidase"/>
</dbReference>
<dbReference type="InterPro" id="IPR036188">
    <property type="entry name" value="FAD/NAD-bd_sf"/>
</dbReference>
<dbReference type="KEGG" id="tsy:THSYN_06885"/>
<dbReference type="AlphaFoldDB" id="A0A2K8U548"/>
<evidence type="ECO:0000313" key="2">
    <source>
        <dbReference type="EMBL" id="AUB80704.1"/>
    </source>
</evidence>
<dbReference type="Pfam" id="PF01593">
    <property type="entry name" value="Amino_oxidase"/>
    <property type="match status" value="1"/>
</dbReference>
<reference evidence="2 3" key="1">
    <citation type="submission" date="2017-03" db="EMBL/GenBank/DDBJ databases">
        <title>Complete genome sequence of Candidatus 'Thiodictyon syntrophicum' sp. nov. strain Cad16T, a photolithoautotroph purple sulfur bacterium isolated from an alpine meromictic lake.</title>
        <authorList>
            <person name="Luedin S.M."/>
            <person name="Pothier J.F."/>
            <person name="Danza F."/>
            <person name="Storelli N."/>
            <person name="Wittwer M."/>
            <person name="Tonolla M."/>
        </authorList>
    </citation>
    <scope>NUCLEOTIDE SEQUENCE [LARGE SCALE GENOMIC DNA]</scope>
    <source>
        <strain evidence="2 3">Cad16T</strain>
    </source>
</reference>
<gene>
    <name evidence="2" type="ORF">THSYN_06885</name>
</gene>
<accession>A0A2K8U548</accession>
<dbReference type="PRINTS" id="PR00411">
    <property type="entry name" value="PNDRDTASEI"/>
</dbReference>
<dbReference type="PANTHER" id="PTHR42841">
    <property type="entry name" value="AMINE OXIDASE"/>
    <property type="match status" value="1"/>
</dbReference>
<evidence type="ECO:0000313" key="3">
    <source>
        <dbReference type="Proteomes" id="UP000232638"/>
    </source>
</evidence>
<keyword evidence="3" id="KW-1185">Reference proteome</keyword>
<proteinExistence type="predicted"/>
<dbReference type="Proteomes" id="UP000232638">
    <property type="component" value="Chromosome"/>
</dbReference>
<sequence>MNADVIVIGAGLSGLACALTLRENGLEPLVLEAAEGVGGRVRTDQRQGFLLDRGFQVLQTWYPEARRWLDYGRLDLRPFYPGALVRTGGRFHRVSDVWRRPARLPEMLASPIGILADKLRLLGLRRRCLRGTLEDLYGRPETQALGRLRQLGFSEQMIERFFKPFFSGVFFEPELAVSSRTFEFIFRAFALGDTALPARGMGEIPAQLAARLPAEQIRTGCRVERLGDGAVLLDSGERLRARTLVIATAQAQTARLLGVPLAPALAAGRGTTCVYFATGRAPYRGPYLLLNGEGQGRVNSLLCPSNLSDLYAPAGQSLIAVNCHGAQHNPDALETALRRELAAWFGDRVRGWERLAVYRLPQALPVQAPPVPYPGGGEQRVADRLWVCGDYQCAPSIQWALHSGRRAGAGVARALLGRVAEHSAAGLRWPDDRPALGPIAGER</sequence>
<organism evidence="2 3">
    <name type="scientific">Candidatus Thiodictyon syntrophicum</name>
    <dbReference type="NCBI Taxonomy" id="1166950"/>
    <lineage>
        <taxon>Bacteria</taxon>
        <taxon>Pseudomonadati</taxon>
        <taxon>Pseudomonadota</taxon>
        <taxon>Gammaproteobacteria</taxon>
        <taxon>Chromatiales</taxon>
        <taxon>Chromatiaceae</taxon>
        <taxon>Thiodictyon</taxon>
    </lineage>
</organism>
<dbReference type="EMBL" id="CP020370">
    <property type="protein sequence ID" value="AUB80704.1"/>
    <property type="molecule type" value="Genomic_DNA"/>
</dbReference>